<comment type="caution">
    <text evidence="11">The sequence shown here is derived from an EMBL/GenBank/DDBJ whole genome shotgun (WGS) entry which is preliminary data.</text>
</comment>
<evidence type="ECO:0000256" key="9">
    <source>
        <dbReference type="ARBA" id="ARBA00023180"/>
    </source>
</evidence>
<sequence length="235" mass="26454">MNKSAFTWFTLSLLFPLIIAKRNFCHKTATVHRWVSQNGFHRSLQTSIHIPWNLTGCLILLEEKFPSGAFVDPDELARDKKNEVNCVLQHIDVEAFEPKSKPFRVYSYSLPITSGQTEVRITLPFHLRYHEAGPKDKEVVLVQPSLLASCPYLPGEVVQNCPGWSEGPAPCVYCSHELCDWTHLPYSSNELEVSLNVPVGNSDHGGVVMVVTAFTLILATIYLIFTVQKSAKKNR</sequence>
<comment type="function">
    <text evidence="10">Stabilizing subunit of the glycosylphosphatidylinositol-mannosyltransferase I complex which catalyzes the transfer of the first mannose, via an alpha-1,4 bond from a dolichol-phosphate-mannose (Dol-P-Man) to the glucosaminyl acyl phosphatidylinositol (GlcN-(acyl)PI) intermediate to generate alpha-D-Man-(1-&gt;4)-alpha-D-GlcN-(1-&gt;6)-(1-radyl,2-acyl-sn-glycero-3-phospho)-2-acyl-inositol and participates in the sixth step of the glycosylphosphatidylinositol-anchor biosynthesis. Probably acts by stabilizing the mannosyltransferase PIGM.</text>
</comment>
<dbReference type="Pfam" id="PF08320">
    <property type="entry name" value="PIG-X"/>
    <property type="match status" value="1"/>
</dbReference>
<dbReference type="InterPro" id="IPR040039">
    <property type="entry name" value="PIGX"/>
</dbReference>
<dbReference type="InterPro" id="IPR013233">
    <property type="entry name" value="PIG-X/PBN1"/>
</dbReference>
<keyword evidence="8 10" id="KW-0472">Membrane</keyword>
<feature type="signal peptide" evidence="10">
    <location>
        <begin position="1"/>
        <end position="20"/>
    </location>
</feature>
<dbReference type="SMART" id="SM00780">
    <property type="entry name" value="PIG-X"/>
    <property type="match status" value="1"/>
</dbReference>
<evidence type="ECO:0000256" key="8">
    <source>
        <dbReference type="ARBA" id="ARBA00023136"/>
    </source>
</evidence>
<dbReference type="Proteomes" id="UP000494165">
    <property type="component" value="Unassembled WGS sequence"/>
</dbReference>
<keyword evidence="12" id="KW-1185">Reference proteome</keyword>
<keyword evidence="6 10" id="KW-0256">Endoplasmic reticulum</keyword>
<dbReference type="GO" id="GO:0006506">
    <property type="term" value="P:GPI anchor biosynthetic process"/>
    <property type="evidence" value="ECO:0007669"/>
    <property type="project" value="UniProtKB-KW"/>
</dbReference>
<dbReference type="GO" id="GO:0005789">
    <property type="term" value="C:endoplasmic reticulum membrane"/>
    <property type="evidence" value="ECO:0007669"/>
    <property type="project" value="UniProtKB-SubCell"/>
</dbReference>
<evidence type="ECO:0000256" key="4">
    <source>
        <dbReference type="ARBA" id="ARBA00022502"/>
    </source>
</evidence>
<evidence type="ECO:0000256" key="3">
    <source>
        <dbReference type="ARBA" id="ARBA00010345"/>
    </source>
</evidence>
<evidence type="ECO:0000256" key="7">
    <source>
        <dbReference type="ARBA" id="ARBA00022989"/>
    </source>
</evidence>
<dbReference type="PANTHER" id="PTHR28650">
    <property type="entry name" value="PHOSPHATIDYLINOSITOL-GLYCAN BIOSYNTHESIS CLASS X PROTEIN"/>
    <property type="match status" value="1"/>
</dbReference>
<keyword evidence="7 10" id="KW-1133">Transmembrane helix</keyword>
<comment type="pathway">
    <text evidence="2 10">Glycolipid biosynthesis; glycosylphosphatidylinositol-anchor biosynthesis.</text>
</comment>
<feature type="chain" id="PRO_5035969168" description="Phosphatidylinositol-glycan biosynthesis class X protein" evidence="10">
    <location>
        <begin position="21"/>
        <end position="235"/>
    </location>
</feature>
<comment type="subcellular location">
    <subcellularLocation>
        <location evidence="1 10">Endoplasmic reticulum membrane</location>
        <topology evidence="1 10">Single-pass membrane protein</topology>
    </subcellularLocation>
</comment>
<protein>
    <recommendedName>
        <fullName evidence="10">Phosphatidylinositol-glycan biosynthesis class X protein</fullName>
    </recommendedName>
</protein>
<accession>A0A8S1D0C9</accession>
<evidence type="ECO:0000256" key="1">
    <source>
        <dbReference type="ARBA" id="ARBA00004389"/>
    </source>
</evidence>
<dbReference type="PANTHER" id="PTHR28650:SF1">
    <property type="entry name" value="PHOSPHATIDYLINOSITOL-GLYCAN BIOSYNTHESIS CLASS X PROTEIN"/>
    <property type="match status" value="1"/>
</dbReference>
<evidence type="ECO:0000256" key="6">
    <source>
        <dbReference type="ARBA" id="ARBA00022824"/>
    </source>
</evidence>
<keyword evidence="4 10" id="KW-0337">GPI-anchor biosynthesis</keyword>
<evidence type="ECO:0000313" key="11">
    <source>
        <dbReference type="EMBL" id="CAB3375596.1"/>
    </source>
</evidence>
<proteinExistence type="inferred from homology"/>
<dbReference type="AlphaFoldDB" id="A0A8S1D0C9"/>
<evidence type="ECO:0000256" key="2">
    <source>
        <dbReference type="ARBA" id="ARBA00004687"/>
    </source>
</evidence>
<organism evidence="11 12">
    <name type="scientific">Cloeon dipterum</name>
    <dbReference type="NCBI Taxonomy" id="197152"/>
    <lineage>
        <taxon>Eukaryota</taxon>
        <taxon>Metazoa</taxon>
        <taxon>Ecdysozoa</taxon>
        <taxon>Arthropoda</taxon>
        <taxon>Hexapoda</taxon>
        <taxon>Insecta</taxon>
        <taxon>Pterygota</taxon>
        <taxon>Palaeoptera</taxon>
        <taxon>Ephemeroptera</taxon>
        <taxon>Pisciforma</taxon>
        <taxon>Baetidae</taxon>
        <taxon>Cloeon</taxon>
    </lineage>
</organism>
<dbReference type="EMBL" id="CADEPI010000115">
    <property type="protein sequence ID" value="CAB3375596.1"/>
    <property type="molecule type" value="Genomic_DNA"/>
</dbReference>
<gene>
    <name evidence="11" type="ORF">CLODIP_2_CD12773</name>
</gene>
<comment type="similarity">
    <text evidence="3 10">Belongs to the PIGX family.</text>
</comment>
<keyword evidence="10" id="KW-0732">Signal</keyword>
<keyword evidence="5 10" id="KW-0812">Transmembrane</keyword>
<evidence type="ECO:0000313" key="12">
    <source>
        <dbReference type="Proteomes" id="UP000494165"/>
    </source>
</evidence>
<evidence type="ECO:0000256" key="5">
    <source>
        <dbReference type="ARBA" id="ARBA00022692"/>
    </source>
</evidence>
<evidence type="ECO:0000256" key="10">
    <source>
        <dbReference type="RuleBase" id="RU366056"/>
    </source>
</evidence>
<keyword evidence="9" id="KW-0325">Glycoprotein</keyword>
<dbReference type="OrthoDB" id="5546453at2759"/>
<name>A0A8S1D0C9_9INSE</name>
<reference evidence="11 12" key="1">
    <citation type="submission" date="2020-04" db="EMBL/GenBank/DDBJ databases">
        <authorList>
            <person name="Alioto T."/>
            <person name="Alioto T."/>
            <person name="Gomez Garrido J."/>
        </authorList>
    </citation>
    <scope>NUCLEOTIDE SEQUENCE [LARGE SCALE GENOMIC DNA]</scope>
</reference>
<feature type="transmembrane region" description="Helical" evidence="10">
    <location>
        <begin position="205"/>
        <end position="225"/>
    </location>
</feature>